<evidence type="ECO:0000313" key="5">
    <source>
        <dbReference type="EMBL" id="HGH61495.1"/>
    </source>
</evidence>
<feature type="domain" description="4Fe-4S ferredoxin-type" evidence="4">
    <location>
        <begin position="45"/>
        <end position="76"/>
    </location>
</feature>
<keyword evidence="3" id="KW-0411">Iron-sulfur</keyword>
<dbReference type="InterPro" id="IPR017900">
    <property type="entry name" value="4Fe4S_Fe_S_CS"/>
</dbReference>
<keyword evidence="2" id="KW-0408">Iron</keyword>
<dbReference type="SUPFAM" id="SSF54862">
    <property type="entry name" value="4Fe-4S ferredoxins"/>
    <property type="match status" value="1"/>
</dbReference>
<dbReference type="EMBL" id="DTGT01000297">
    <property type="protein sequence ID" value="HGH61495.1"/>
    <property type="molecule type" value="Genomic_DNA"/>
</dbReference>
<dbReference type="PROSITE" id="PS00198">
    <property type="entry name" value="4FE4S_FER_1"/>
    <property type="match status" value="2"/>
</dbReference>
<accession>A0A7C4EY14</accession>
<dbReference type="AlphaFoldDB" id="A0A7C4EY14"/>
<keyword evidence="1" id="KW-0479">Metal-binding</keyword>
<evidence type="ECO:0000256" key="2">
    <source>
        <dbReference type="ARBA" id="ARBA00023004"/>
    </source>
</evidence>
<dbReference type="GO" id="GO:0051536">
    <property type="term" value="F:iron-sulfur cluster binding"/>
    <property type="evidence" value="ECO:0007669"/>
    <property type="project" value="UniProtKB-KW"/>
</dbReference>
<feature type="domain" description="4Fe-4S ferredoxin-type" evidence="4">
    <location>
        <begin position="3"/>
        <end position="32"/>
    </location>
</feature>
<dbReference type="PANTHER" id="PTHR43122">
    <property type="entry name" value="FERREDOXIN SUBUNIT OF PYRUVATE:FLAVODOXIN OXIDOREDUCTASE-RELATED"/>
    <property type="match status" value="1"/>
</dbReference>
<dbReference type="Gene3D" id="3.30.70.20">
    <property type="match status" value="1"/>
</dbReference>
<dbReference type="Pfam" id="PF12838">
    <property type="entry name" value="Fer4_7"/>
    <property type="match status" value="1"/>
</dbReference>
<dbReference type="InterPro" id="IPR017896">
    <property type="entry name" value="4Fe4S_Fe-S-bd"/>
</dbReference>
<dbReference type="Gene3D" id="3.30.70.3270">
    <property type="match status" value="1"/>
</dbReference>
<dbReference type="PANTHER" id="PTHR43122:SF2">
    <property type="entry name" value="FERREDOXIN SUBUNIT OF PYRUVATE:FLAVODOXIN OXIDOREDUCTASE"/>
    <property type="match status" value="1"/>
</dbReference>
<evidence type="ECO:0000256" key="1">
    <source>
        <dbReference type="ARBA" id="ARBA00022723"/>
    </source>
</evidence>
<organism evidence="5">
    <name type="scientific">Desulfomonile tiedjei</name>
    <dbReference type="NCBI Taxonomy" id="2358"/>
    <lineage>
        <taxon>Bacteria</taxon>
        <taxon>Pseudomonadati</taxon>
        <taxon>Thermodesulfobacteriota</taxon>
        <taxon>Desulfomonilia</taxon>
        <taxon>Desulfomonilales</taxon>
        <taxon>Desulfomonilaceae</taxon>
        <taxon>Desulfomonile</taxon>
    </lineage>
</organism>
<proteinExistence type="predicted"/>
<gene>
    <name evidence="5" type="ORF">ENV54_09380</name>
</gene>
<dbReference type="GO" id="GO:0046872">
    <property type="term" value="F:metal ion binding"/>
    <property type="evidence" value="ECO:0007669"/>
    <property type="project" value="UniProtKB-KW"/>
</dbReference>
<name>A0A7C4EY14_9BACT</name>
<dbReference type="PROSITE" id="PS51379">
    <property type="entry name" value="4FE4S_FER_2"/>
    <property type="match status" value="2"/>
</dbReference>
<evidence type="ECO:0000259" key="4">
    <source>
        <dbReference type="PROSITE" id="PS51379"/>
    </source>
</evidence>
<reference evidence="5" key="1">
    <citation type="journal article" date="2020" name="mSystems">
        <title>Genome- and Community-Level Interaction Insights into Carbon Utilization and Element Cycling Functions of Hydrothermarchaeota in Hydrothermal Sediment.</title>
        <authorList>
            <person name="Zhou Z."/>
            <person name="Liu Y."/>
            <person name="Xu W."/>
            <person name="Pan J."/>
            <person name="Luo Z.H."/>
            <person name="Li M."/>
        </authorList>
    </citation>
    <scope>NUCLEOTIDE SEQUENCE [LARGE SCALE GENOMIC DNA]</scope>
    <source>
        <strain evidence="5">SpSt-769</strain>
    </source>
</reference>
<sequence length="93" mass="10157">MKGRITIDKERCKGCGLCILVCPMKQIEISDELNTKGYYPASFLEENAGDSGKRKCTGCALCALTCPDVAIEVYRETKKSNTAKSNEDVSADK</sequence>
<comment type="caution">
    <text evidence="5">The sequence shown here is derived from an EMBL/GenBank/DDBJ whole genome shotgun (WGS) entry which is preliminary data.</text>
</comment>
<protein>
    <submittedName>
        <fullName evidence="5">Ferredoxin family protein</fullName>
    </submittedName>
</protein>
<evidence type="ECO:0000256" key="3">
    <source>
        <dbReference type="ARBA" id="ARBA00023014"/>
    </source>
</evidence>